<feature type="transmembrane region" description="Helical" evidence="4">
    <location>
        <begin position="898"/>
        <end position="918"/>
    </location>
</feature>
<proteinExistence type="predicted"/>
<dbReference type="InterPro" id="IPR009081">
    <property type="entry name" value="PP-bd_ACP"/>
</dbReference>
<dbReference type="FunFam" id="3.40.50.980:FF:000002">
    <property type="entry name" value="Enterobactin synthetase component F"/>
    <property type="match status" value="1"/>
</dbReference>
<dbReference type="InterPro" id="IPR000873">
    <property type="entry name" value="AMP-dep_synth/lig_dom"/>
</dbReference>
<dbReference type="Gene3D" id="3.30.300.30">
    <property type="match status" value="1"/>
</dbReference>
<dbReference type="Pfam" id="PF00975">
    <property type="entry name" value="Thioesterase"/>
    <property type="match status" value="1"/>
</dbReference>
<dbReference type="PANTHER" id="PTHR45527:SF1">
    <property type="entry name" value="FATTY ACID SYNTHASE"/>
    <property type="match status" value="1"/>
</dbReference>
<keyword evidence="2" id="KW-0597">Phosphoprotein</keyword>
<dbReference type="GO" id="GO:0022857">
    <property type="term" value="F:transmembrane transporter activity"/>
    <property type="evidence" value="ECO:0007669"/>
    <property type="project" value="InterPro"/>
</dbReference>
<dbReference type="GO" id="GO:0005737">
    <property type="term" value="C:cytoplasm"/>
    <property type="evidence" value="ECO:0007669"/>
    <property type="project" value="TreeGrafter"/>
</dbReference>
<evidence type="ECO:0000256" key="3">
    <source>
        <dbReference type="SAM" id="MobiDB-lite"/>
    </source>
</evidence>
<dbReference type="InterPro" id="IPR029058">
    <property type="entry name" value="AB_hydrolase_fold"/>
</dbReference>
<feature type="transmembrane region" description="Helical" evidence="4">
    <location>
        <begin position="861"/>
        <end position="886"/>
    </location>
</feature>
<dbReference type="PROSITE" id="PS00455">
    <property type="entry name" value="AMP_BINDING"/>
    <property type="match status" value="1"/>
</dbReference>
<dbReference type="NCBIfam" id="TIGR01733">
    <property type="entry name" value="AA-adenyl-dom"/>
    <property type="match status" value="1"/>
</dbReference>
<dbReference type="InterPro" id="IPR025110">
    <property type="entry name" value="AMP-bd_C"/>
</dbReference>
<dbReference type="InterPro" id="IPR020806">
    <property type="entry name" value="PKS_PP-bd"/>
</dbReference>
<dbReference type="Pfam" id="PF07690">
    <property type="entry name" value="MFS_1"/>
    <property type="match status" value="1"/>
</dbReference>
<dbReference type="SUPFAM" id="SSF103473">
    <property type="entry name" value="MFS general substrate transporter"/>
    <property type="match status" value="1"/>
</dbReference>
<dbReference type="SMART" id="SM00823">
    <property type="entry name" value="PKS_PP"/>
    <property type="match status" value="1"/>
</dbReference>
<evidence type="ECO:0000313" key="6">
    <source>
        <dbReference type="EMBL" id="CAA9435310.1"/>
    </source>
</evidence>
<dbReference type="CDD" id="cd17646">
    <property type="entry name" value="A_NRPS_AB3403-like"/>
    <property type="match status" value="1"/>
</dbReference>
<evidence type="ECO:0000256" key="2">
    <source>
        <dbReference type="ARBA" id="ARBA00022553"/>
    </source>
</evidence>
<dbReference type="InterPro" id="IPR020845">
    <property type="entry name" value="AMP-binding_CS"/>
</dbReference>
<dbReference type="EMBL" id="CADCUS010000505">
    <property type="protein sequence ID" value="CAA9435310.1"/>
    <property type="molecule type" value="Genomic_DNA"/>
</dbReference>
<dbReference type="Pfam" id="PF00550">
    <property type="entry name" value="PP-binding"/>
    <property type="match status" value="1"/>
</dbReference>
<name>A0A6J4QDW0_9PSEU</name>
<dbReference type="SUPFAM" id="SSF53474">
    <property type="entry name" value="alpha/beta-Hydrolases"/>
    <property type="match status" value="1"/>
</dbReference>
<dbReference type="InterPro" id="IPR011701">
    <property type="entry name" value="MFS"/>
</dbReference>
<feature type="region of interest" description="Disordered" evidence="3">
    <location>
        <begin position="820"/>
        <end position="854"/>
    </location>
</feature>
<dbReference type="Pfam" id="PF13193">
    <property type="entry name" value="AMP-binding_C"/>
    <property type="match status" value="1"/>
</dbReference>
<organism evidence="6">
    <name type="scientific">uncultured Pseudonocardia sp</name>
    <dbReference type="NCBI Taxonomy" id="211455"/>
    <lineage>
        <taxon>Bacteria</taxon>
        <taxon>Bacillati</taxon>
        <taxon>Actinomycetota</taxon>
        <taxon>Actinomycetes</taxon>
        <taxon>Pseudonocardiales</taxon>
        <taxon>Pseudonocardiaceae</taxon>
        <taxon>Pseudonocardia</taxon>
        <taxon>environmental samples</taxon>
    </lineage>
</organism>
<dbReference type="InterPro" id="IPR006162">
    <property type="entry name" value="Ppantetheine_attach_site"/>
</dbReference>
<feature type="transmembrane region" description="Helical" evidence="4">
    <location>
        <begin position="1132"/>
        <end position="1151"/>
    </location>
</feature>
<dbReference type="GO" id="GO:0043041">
    <property type="term" value="P:amino acid activation for nonribosomal peptide biosynthetic process"/>
    <property type="evidence" value="ECO:0007669"/>
    <property type="project" value="TreeGrafter"/>
</dbReference>
<dbReference type="PROSITE" id="PS50075">
    <property type="entry name" value="CARRIER"/>
    <property type="match status" value="1"/>
</dbReference>
<dbReference type="InterPro" id="IPR036259">
    <property type="entry name" value="MFS_trans_sf"/>
</dbReference>
<evidence type="ECO:0000256" key="4">
    <source>
        <dbReference type="SAM" id="Phobius"/>
    </source>
</evidence>
<dbReference type="Gene3D" id="3.40.50.980">
    <property type="match status" value="2"/>
</dbReference>
<keyword evidence="1" id="KW-0596">Phosphopantetheine</keyword>
<keyword evidence="4" id="KW-0812">Transmembrane</keyword>
<dbReference type="Gene3D" id="1.10.1200.10">
    <property type="entry name" value="ACP-like"/>
    <property type="match status" value="1"/>
</dbReference>
<dbReference type="CDD" id="cd06173">
    <property type="entry name" value="MFS_MefA_like"/>
    <property type="match status" value="1"/>
</dbReference>
<dbReference type="InterPro" id="IPR045851">
    <property type="entry name" value="AMP-bd_C_sf"/>
</dbReference>
<dbReference type="Gene3D" id="1.20.1250.20">
    <property type="entry name" value="MFS general substrate transporter like domains"/>
    <property type="match status" value="1"/>
</dbReference>
<keyword evidence="4" id="KW-1133">Transmembrane helix</keyword>
<protein>
    <submittedName>
        <fullName evidence="6">Polyketide synthase modules and related proteins</fullName>
    </submittedName>
</protein>
<dbReference type="InterPro" id="IPR036736">
    <property type="entry name" value="ACP-like_sf"/>
</dbReference>
<feature type="transmembrane region" description="Helical" evidence="4">
    <location>
        <begin position="985"/>
        <end position="1009"/>
    </location>
</feature>
<feature type="transmembrane region" description="Helical" evidence="4">
    <location>
        <begin position="953"/>
        <end position="973"/>
    </location>
</feature>
<dbReference type="SUPFAM" id="SSF56801">
    <property type="entry name" value="Acetyl-CoA synthetase-like"/>
    <property type="match status" value="1"/>
</dbReference>
<feature type="transmembrane region" description="Helical" evidence="4">
    <location>
        <begin position="1247"/>
        <end position="1269"/>
    </location>
</feature>
<dbReference type="Gene3D" id="3.40.50.1820">
    <property type="entry name" value="alpha/beta hydrolase"/>
    <property type="match status" value="1"/>
</dbReference>
<feature type="transmembrane region" description="Helical" evidence="4">
    <location>
        <begin position="1015"/>
        <end position="1038"/>
    </location>
</feature>
<dbReference type="GO" id="GO:0031177">
    <property type="term" value="F:phosphopantetheine binding"/>
    <property type="evidence" value="ECO:0007669"/>
    <property type="project" value="InterPro"/>
</dbReference>
<gene>
    <name evidence="6" type="ORF">AVDCRST_MAG66-3541</name>
</gene>
<dbReference type="PROSITE" id="PS00012">
    <property type="entry name" value="PHOSPHOPANTETHEINE"/>
    <property type="match status" value="1"/>
</dbReference>
<evidence type="ECO:0000259" key="5">
    <source>
        <dbReference type="PROSITE" id="PS50075"/>
    </source>
</evidence>
<feature type="transmembrane region" description="Helical" evidence="4">
    <location>
        <begin position="1073"/>
        <end position="1097"/>
    </location>
</feature>
<feature type="transmembrane region" description="Helical" evidence="4">
    <location>
        <begin position="1157"/>
        <end position="1180"/>
    </location>
</feature>
<feature type="transmembrane region" description="Helical" evidence="4">
    <location>
        <begin position="1103"/>
        <end position="1125"/>
    </location>
</feature>
<sequence length="1301" mass="136807">LRALGAGPGTRVAVCVPRSAELVVSLLGVLQAGAAYVPLDPGYPAARLALMLDDAERGVVLVAAALRDTLPATDAAVLVVEELEELEGPAGGPLEPVAGPDDPAYVIYTSGSTGRPKGVVNAHRGVVNRLHWMQRAHPIGPGDAVLQKTPASFDVSVWEFFWPLLTGARLVLAAPDGHRDPAYLHDLIRTERITTAHFVPSMLTAFLAGLGSPEPDLPLRRLLCSGEELPLATAGDALRLLPSAELHNLYGPTEAAIDVTAFHCTADALDGVASVPLGRPIDNIRIHVVDGRGRPLPVGVPGELLIAGVGVALGYHARPELTAERFVPDPEPPDAPAVGEGRAYRTGDRARWRPDGLVEFLGRLDHQVKIRGVRIEPGEVAAALRAQPGVGDAAVVVREDAPGDQRLVGYVTGGADPDELRAALRGSLPEYLVPAAVVALEELPLTPSGKLDRAALPAPAVRRAAGTAAVAPSGPAEELVARLYREVLGLADDQPLGVDDDFFELGGHSLLATQLVARLRTASGASPVPLRGVGVMDLFTHRTVRALAAHAAAPADDGPQRLLHELTAPVPAAQRVLSHVCVPYGGGSAIVYEPLAAALPAGHALYSVAIPGHDVGLDEAALPFDELVARIGDEVLERVEGPVALYGHCGVGNAIAVAVALHLEERDRPVTAVHNGAIFPFARLGGRLGRWRTRVEALRSNRHYASWLKGMGVDTDQLDPDQADRIISAMRADSRAAEEYFTGLLDRGVRRISAPVISIVGTEDPVTDYYRERYREWGFLSRTTALVVLDRAGHFFVRHRARELAEILTTVAPALAAGRTDDLPHEAGPDDAPPPWAYVEQHTEGAEPEGAPTTRPSVGRFLAVAAGQLVSTTGAALAGFAVPIWLYTQTGSVTDLGLLWALTLLCGVLTLPVAGALVDRIDRRVVMMVASCTAGAAELTLALLLWSGAVALWSIYALLAVSAVAASFQRIAFQSAIPQLVPKRYLGHAMGVAQLTNGIALLLMPLVAAGLLATISLAGVLAVAVGSYVLAVLTLALVRFPDLLGWRPREPLLTAIANGMAYSWNHRGFRTMLAYFALANVFLAPALVLVSPLVLSFGTVEQVARVALAEAAGAITGGVIMGLWGGPRRRRMACVLLGNAGMALGCLVVGLRPSLPVVMAGFFVLGMCMALSQGIYGTLVQVKVPQRYHGRVFAINQTITWSTLPIGFAVLAPLAVSTFEPLLAPGGALAGSVGAVIGTGDGRGIGLAYVVFALIMGTINLGAFGLRVLRRFDTEVPDALPDDLVGQQERESRSRVPVGVG</sequence>
<dbReference type="InterPro" id="IPR010071">
    <property type="entry name" value="AA_adenyl_dom"/>
</dbReference>
<dbReference type="FunFam" id="3.40.50.980:FF:000001">
    <property type="entry name" value="Non-ribosomal peptide synthetase"/>
    <property type="match status" value="1"/>
</dbReference>
<dbReference type="InterPro" id="IPR001031">
    <property type="entry name" value="Thioesterase"/>
</dbReference>
<reference evidence="6" key="1">
    <citation type="submission" date="2020-02" db="EMBL/GenBank/DDBJ databases">
        <authorList>
            <person name="Meier V. D."/>
        </authorList>
    </citation>
    <scope>NUCLEOTIDE SEQUENCE</scope>
    <source>
        <strain evidence="6">AVDCRST_MAG66</strain>
    </source>
</reference>
<feature type="non-terminal residue" evidence="6">
    <location>
        <position position="1"/>
    </location>
</feature>
<feature type="transmembrane region" description="Helical" evidence="4">
    <location>
        <begin position="1192"/>
        <end position="1216"/>
    </location>
</feature>
<dbReference type="GO" id="GO:0044550">
    <property type="term" value="P:secondary metabolite biosynthetic process"/>
    <property type="evidence" value="ECO:0007669"/>
    <property type="project" value="TreeGrafter"/>
</dbReference>
<accession>A0A6J4QDW0</accession>
<feature type="domain" description="Carrier" evidence="5">
    <location>
        <begin position="474"/>
        <end position="555"/>
    </location>
</feature>
<dbReference type="FunFam" id="3.30.300.30:FF:000010">
    <property type="entry name" value="Enterobactin synthetase component F"/>
    <property type="match status" value="1"/>
</dbReference>
<dbReference type="PANTHER" id="PTHR45527">
    <property type="entry name" value="NONRIBOSOMAL PEPTIDE SYNTHETASE"/>
    <property type="match status" value="1"/>
</dbReference>
<dbReference type="Pfam" id="PF00501">
    <property type="entry name" value="AMP-binding"/>
    <property type="match status" value="1"/>
</dbReference>
<keyword evidence="4" id="KW-0472">Membrane</keyword>
<evidence type="ECO:0000256" key="1">
    <source>
        <dbReference type="ARBA" id="ARBA00022450"/>
    </source>
</evidence>
<dbReference type="Gene3D" id="2.30.38.10">
    <property type="entry name" value="Luciferase, Domain 3"/>
    <property type="match status" value="1"/>
</dbReference>